<keyword evidence="3" id="KW-1185">Reference proteome</keyword>
<protein>
    <submittedName>
        <fullName evidence="2">Uncharacterized protein</fullName>
    </submittedName>
</protein>
<proteinExistence type="predicted"/>
<accession>A0ABQ7BVD2</accession>
<feature type="region of interest" description="Disordered" evidence="1">
    <location>
        <begin position="1"/>
        <end position="26"/>
    </location>
</feature>
<name>A0ABQ7BVD2_BRACR</name>
<evidence type="ECO:0000256" key="1">
    <source>
        <dbReference type="SAM" id="MobiDB-lite"/>
    </source>
</evidence>
<organism evidence="2 3">
    <name type="scientific">Brassica cretica</name>
    <name type="common">Mustard</name>
    <dbReference type="NCBI Taxonomy" id="69181"/>
    <lineage>
        <taxon>Eukaryota</taxon>
        <taxon>Viridiplantae</taxon>
        <taxon>Streptophyta</taxon>
        <taxon>Embryophyta</taxon>
        <taxon>Tracheophyta</taxon>
        <taxon>Spermatophyta</taxon>
        <taxon>Magnoliopsida</taxon>
        <taxon>eudicotyledons</taxon>
        <taxon>Gunneridae</taxon>
        <taxon>Pentapetalae</taxon>
        <taxon>rosids</taxon>
        <taxon>malvids</taxon>
        <taxon>Brassicales</taxon>
        <taxon>Brassicaceae</taxon>
        <taxon>Brassiceae</taxon>
        <taxon>Brassica</taxon>
    </lineage>
</organism>
<evidence type="ECO:0000313" key="2">
    <source>
        <dbReference type="EMBL" id="KAF3543262.1"/>
    </source>
</evidence>
<sequence length="78" mass="8495">MWWQPPSRFDSPSPCGNYPASSGHQSATEAEIFIEVLESEVDLSSDPWPQVPSMDEGLRGVGNAPDTPHRLAVVDSDN</sequence>
<dbReference type="Proteomes" id="UP000266723">
    <property type="component" value="Unassembled WGS sequence"/>
</dbReference>
<gene>
    <name evidence="2" type="ORF">DY000_02001889</name>
</gene>
<comment type="caution">
    <text evidence="2">The sequence shown here is derived from an EMBL/GenBank/DDBJ whole genome shotgun (WGS) entry which is preliminary data.</text>
</comment>
<reference evidence="2 3" key="1">
    <citation type="journal article" date="2020" name="BMC Genomics">
        <title>Intraspecific diversification of the crop wild relative Brassica cretica Lam. using demographic model selection.</title>
        <authorList>
            <person name="Kioukis A."/>
            <person name="Michalopoulou V.A."/>
            <person name="Briers L."/>
            <person name="Pirintsos S."/>
            <person name="Studholme D.J."/>
            <person name="Pavlidis P."/>
            <person name="Sarris P.F."/>
        </authorList>
    </citation>
    <scope>NUCLEOTIDE SEQUENCE [LARGE SCALE GENOMIC DNA]</scope>
    <source>
        <strain evidence="3">cv. PFS-1207/04</strain>
    </source>
</reference>
<dbReference type="EMBL" id="QGKV02000832">
    <property type="protein sequence ID" value="KAF3543262.1"/>
    <property type="molecule type" value="Genomic_DNA"/>
</dbReference>
<evidence type="ECO:0000313" key="3">
    <source>
        <dbReference type="Proteomes" id="UP000266723"/>
    </source>
</evidence>